<dbReference type="RefSeq" id="WP_116853329.1">
    <property type="nucleotide sequence ID" value="NZ_QTJV01000002.1"/>
</dbReference>
<dbReference type="SUPFAM" id="SSF53448">
    <property type="entry name" value="Nucleotide-diphospho-sugar transferases"/>
    <property type="match status" value="1"/>
</dbReference>
<evidence type="ECO:0000313" key="1">
    <source>
        <dbReference type="EMBL" id="RFM35849.1"/>
    </source>
</evidence>
<gene>
    <name evidence="1" type="ORF">DXN04_10815</name>
</gene>
<keyword evidence="2" id="KW-1185">Reference proteome</keyword>
<evidence type="ECO:0000313" key="2">
    <source>
        <dbReference type="Proteomes" id="UP000261174"/>
    </source>
</evidence>
<proteinExistence type="predicted"/>
<dbReference type="InterPro" id="IPR029044">
    <property type="entry name" value="Nucleotide-diphossugar_trans"/>
</dbReference>
<dbReference type="Gene3D" id="3.90.550.10">
    <property type="entry name" value="Spore Coat Polysaccharide Biosynthesis Protein SpsA, Chain A"/>
    <property type="match status" value="1"/>
</dbReference>
<reference evidence="1 2" key="1">
    <citation type="submission" date="2018-08" db="EMBL/GenBank/DDBJ databases">
        <title>Chitinophaga sp. K20C18050901, a novel bacterium isolated from forest soil.</title>
        <authorList>
            <person name="Wang C."/>
        </authorList>
    </citation>
    <scope>NUCLEOTIDE SEQUENCE [LARGE SCALE GENOMIC DNA]</scope>
    <source>
        <strain evidence="1 2">K20C18050901</strain>
    </source>
</reference>
<name>A0A3E1P6M8_9BACT</name>
<accession>A0A3E1P6M8</accession>
<comment type="caution">
    <text evidence="1">The sequence shown here is derived from an EMBL/GenBank/DDBJ whole genome shotgun (WGS) entry which is preliminary data.</text>
</comment>
<dbReference type="EMBL" id="QTJV01000002">
    <property type="protein sequence ID" value="RFM35849.1"/>
    <property type="molecule type" value="Genomic_DNA"/>
</dbReference>
<dbReference type="Proteomes" id="UP000261174">
    <property type="component" value="Unassembled WGS sequence"/>
</dbReference>
<sequence length="282" mass="32759">MQFSTSILPVIVLYKQKLENAKSLAVLNDYLKAMGAEMDLFVYDNSPEPMYENSITFGNFKVQYVHDKVNAGVSKAYNTGAAYGLTLKKSWLLLLDQDTVFPSNFPVIYEDAVNRNPDIPLFAPVLKTQHGDIMSPGIYRRKRVYWVKSVPEGKYSLQKYSPVNSGLLINLDAFQKAGGYNGAVRLDFADFQFIERLARHYNWFYTLDLVCEQDFSAYDTNPDKLRHRFAFFCEGARNCDRERVADSFWYLAWTIRRMGGLMLKNRDARYLQIFIQKYLLRK</sequence>
<dbReference type="OrthoDB" id="1351873at2"/>
<dbReference type="AlphaFoldDB" id="A0A3E1P6M8"/>
<evidence type="ECO:0008006" key="3">
    <source>
        <dbReference type="Google" id="ProtNLM"/>
    </source>
</evidence>
<organism evidence="1 2">
    <name type="scientific">Chitinophaga silvisoli</name>
    <dbReference type="NCBI Taxonomy" id="2291814"/>
    <lineage>
        <taxon>Bacteria</taxon>
        <taxon>Pseudomonadati</taxon>
        <taxon>Bacteroidota</taxon>
        <taxon>Chitinophagia</taxon>
        <taxon>Chitinophagales</taxon>
        <taxon>Chitinophagaceae</taxon>
        <taxon>Chitinophaga</taxon>
    </lineage>
</organism>
<protein>
    <recommendedName>
        <fullName evidence="3">Glycosyltransferase</fullName>
    </recommendedName>
</protein>